<dbReference type="InterPro" id="IPR025705">
    <property type="entry name" value="Beta_hexosaminidase_sua/sub"/>
</dbReference>
<accession>A0A5B9EEI6</accession>
<dbReference type="GO" id="GO:0030203">
    <property type="term" value="P:glycosaminoglycan metabolic process"/>
    <property type="evidence" value="ECO:0007669"/>
    <property type="project" value="TreeGrafter"/>
</dbReference>
<protein>
    <recommendedName>
        <fullName evidence="3">beta-N-acetylhexosaminidase</fullName>
        <ecNumber evidence="3">3.2.1.52</ecNumber>
    </recommendedName>
</protein>
<dbReference type="Gene3D" id="3.20.20.80">
    <property type="entry name" value="Glycosidases"/>
    <property type="match status" value="1"/>
</dbReference>
<feature type="active site" description="Proton donor" evidence="6">
    <location>
        <position position="317"/>
    </location>
</feature>
<dbReference type="EMBL" id="CP042806">
    <property type="protein sequence ID" value="QEE28831.1"/>
    <property type="molecule type" value="Genomic_DNA"/>
</dbReference>
<evidence type="ECO:0000313" key="12">
    <source>
        <dbReference type="Proteomes" id="UP000321820"/>
    </source>
</evidence>
<dbReference type="InterPro" id="IPR017853">
    <property type="entry name" value="GH"/>
</dbReference>
<dbReference type="SUPFAM" id="SSF55545">
    <property type="entry name" value="beta-N-acetylhexosaminidase-like domain"/>
    <property type="match status" value="1"/>
</dbReference>
<dbReference type="GO" id="GO:0005975">
    <property type="term" value="P:carbohydrate metabolic process"/>
    <property type="evidence" value="ECO:0007669"/>
    <property type="project" value="InterPro"/>
</dbReference>
<evidence type="ECO:0000259" key="9">
    <source>
        <dbReference type="Pfam" id="PF00728"/>
    </source>
</evidence>
<dbReference type="GO" id="GO:0004563">
    <property type="term" value="F:beta-N-acetylhexosaminidase activity"/>
    <property type="evidence" value="ECO:0007669"/>
    <property type="project" value="UniProtKB-EC"/>
</dbReference>
<feature type="chain" id="PRO_5022965959" description="beta-N-acetylhexosaminidase" evidence="8">
    <location>
        <begin position="20"/>
        <end position="715"/>
    </location>
</feature>
<reference evidence="11 12" key="1">
    <citation type="submission" date="2019-08" db="EMBL/GenBank/DDBJ databases">
        <title>Complete genome sequence of Terriglobus albidus strain ORNL.</title>
        <authorList>
            <person name="Podar M."/>
        </authorList>
    </citation>
    <scope>NUCLEOTIDE SEQUENCE [LARGE SCALE GENOMIC DNA]</scope>
    <source>
        <strain evidence="11 12">ORNL</strain>
    </source>
</reference>
<name>A0A5B9EEI6_9BACT</name>
<dbReference type="GO" id="GO:0016020">
    <property type="term" value="C:membrane"/>
    <property type="evidence" value="ECO:0007669"/>
    <property type="project" value="TreeGrafter"/>
</dbReference>
<dbReference type="PANTHER" id="PTHR22600">
    <property type="entry name" value="BETA-HEXOSAMINIDASE"/>
    <property type="match status" value="1"/>
</dbReference>
<evidence type="ECO:0000256" key="7">
    <source>
        <dbReference type="SAM" id="MobiDB-lite"/>
    </source>
</evidence>
<dbReference type="RefSeq" id="WP_147648029.1">
    <property type="nucleotide sequence ID" value="NZ_CP042806.1"/>
</dbReference>
<feature type="region of interest" description="Disordered" evidence="7">
    <location>
        <begin position="693"/>
        <end position="715"/>
    </location>
</feature>
<evidence type="ECO:0000256" key="3">
    <source>
        <dbReference type="ARBA" id="ARBA00012663"/>
    </source>
</evidence>
<dbReference type="KEGG" id="talb:FTW19_12960"/>
<organism evidence="11 12">
    <name type="scientific">Terriglobus albidus</name>
    <dbReference type="NCBI Taxonomy" id="1592106"/>
    <lineage>
        <taxon>Bacteria</taxon>
        <taxon>Pseudomonadati</taxon>
        <taxon>Acidobacteriota</taxon>
        <taxon>Terriglobia</taxon>
        <taxon>Terriglobales</taxon>
        <taxon>Acidobacteriaceae</taxon>
        <taxon>Terriglobus</taxon>
    </lineage>
</organism>
<dbReference type="EC" id="3.2.1.52" evidence="3"/>
<evidence type="ECO:0000256" key="8">
    <source>
        <dbReference type="SAM" id="SignalP"/>
    </source>
</evidence>
<feature type="domain" description="Beta-hexosaminidase bacterial type N-terminal" evidence="10">
    <location>
        <begin position="31"/>
        <end position="173"/>
    </location>
</feature>
<dbReference type="OrthoDB" id="9763537at2"/>
<dbReference type="PRINTS" id="PR00738">
    <property type="entry name" value="GLHYDRLASE20"/>
</dbReference>
<comment type="similarity">
    <text evidence="2">Belongs to the glycosyl hydrolase 20 family.</text>
</comment>
<dbReference type="Pfam" id="PF02838">
    <property type="entry name" value="Glyco_hydro_20b"/>
    <property type="match status" value="1"/>
</dbReference>
<gene>
    <name evidence="11" type="ORF">FTW19_12960</name>
</gene>
<comment type="catalytic activity">
    <reaction evidence="1">
        <text>Hydrolysis of terminal non-reducing N-acetyl-D-hexosamine residues in N-acetyl-beta-D-hexosaminides.</text>
        <dbReference type="EC" id="3.2.1.52"/>
    </reaction>
</comment>
<feature type="domain" description="Glycoside hydrolase family 20 catalytic" evidence="9">
    <location>
        <begin position="177"/>
        <end position="389"/>
    </location>
</feature>
<dbReference type="SUPFAM" id="SSF51445">
    <property type="entry name" value="(Trans)glycosidases"/>
    <property type="match status" value="1"/>
</dbReference>
<keyword evidence="12" id="KW-1185">Reference proteome</keyword>
<evidence type="ECO:0000313" key="11">
    <source>
        <dbReference type="EMBL" id="QEE28831.1"/>
    </source>
</evidence>
<keyword evidence="5" id="KW-0326">Glycosidase</keyword>
<proteinExistence type="inferred from homology"/>
<evidence type="ECO:0000256" key="1">
    <source>
        <dbReference type="ARBA" id="ARBA00001231"/>
    </source>
</evidence>
<dbReference type="AlphaFoldDB" id="A0A5B9EEI6"/>
<dbReference type="Pfam" id="PF00728">
    <property type="entry name" value="Glyco_hydro_20"/>
    <property type="match status" value="1"/>
</dbReference>
<evidence type="ECO:0000259" key="10">
    <source>
        <dbReference type="Pfam" id="PF02838"/>
    </source>
</evidence>
<dbReference type="Proteomes" id="UP000321820">
    <property type="component" value="Chromosome"/>
</dbReference>
<evidence type="ECO:0000256" key="5">
    <source>
        <dbReference type="ARBA" id="ARBA00023295"/>
    </source>
</evidence>
<dbReference type="InterPro" id="IPR015883">
    <property type="entry name" value="Glyco_hydro_20_cat"/>
</dbReference>
<keyword evidence="8" id="KW-0732">Signal</keyword>
<evidence type="ECO:0000256" key="4">
    <source>
        <dbReference type="ARBA" id="ARBA00022801"/>
    </source>
</evidence>
<evidence type="ECO:0000256" key="2">
    <source>
        <dbReference type="ARBA" id="ARBA00006285"/>
    </source>
</evidence>
<dbReference type="Gene3D" id="3.30.379.10">
    <property type="entry name" value="Chitobiase/beta-hexosaminidase domain 2-like"/>
    <property type="match status" value="1"/>
</dbReference>
<dbReference type="InterPro" id="IPR029018">
    <property type="entry name" value="Hex-like_dom2"/>
</dbReference>
<feature type="signal peptide" evidence="8">
    <location>
        <begin position="1"/>
        <end position="19"/>
    </location>
</feature>
<dbReference type="PANTHER" id="PTHR22600:SF57">
    <property type="entry name" value="BETA-N-ACETYLHEXOSAMINIDASE"/>
    <property type="match status" value="1"/>
</dbReference>
<evidence type="ECO:0000256" key="6">
    <source>
        <dbReference type="PIRSR" id="PIRSR625705-1"/>
    </source>
</evidence>
<keyword evidence="4 11" id="KW-0378">Hydrolase</keyword>
<sequence>MAHRLTAAILLGCSASLFAQSSANTTPPKLALIPVPREVAAGETYPLTQGIEVTCASPCDPEDAFALDDFKTFLASRSIATPSAGAPIHIFVTRYGSSANAKSIYTDALPKGAPQEPDDAIKAEGYAIIPDKQGIALTGFTASGVFYALQTAKQLIDGNGTQAVLHTATIRDWPALKYRGLHDDLSRGPFPTLDFMKKQLRVLAAYKVNIYSPYFEHTMQYTGHPLMQPPGGHLTQAEARELAAYAAKLHITIIPEQEAFGHLHYLLNWEQYTPLAETPHGHVLAPGALGSTMLIRDMFTELSNIFPGPFLHIGADETVDLGKGATKPDVDTRGLGPVYLDFMQRIVTDLKPLNRRLLFWGDIAYKEPALLKAMPAQFKRDTLAVAWEYNPHASFDSYITPFTNAAFETWVSPGVNNWSRVYPNNNYALSNIQNFTADGERLGATGQLNTIWRDDGEALANNDWYGILFGAEAAWHQGQASIPVFQASYGRSFHGDTTGSIDQAQKELMLCHQVLKDSDYKADGGDLLFWIDPWSSDGLKQAAQLRPVLRELRLHAEAALTLIAKARVTNPNLRETDALDALELGARRFDLIGLKFQLADEMATGYQHAFSLQGSKTRDDRLEVSRELNVINAVNGKLQDLRNNYSLLRDLYETAWLKSNRPYFLRNNLERYDFTIQLWLSRIDKVRTAQRQWTNDRTLPPASDLGIPAPPATVR</sequence>
<dbReference type="InterPro" id="IPR015882">
    <property type="entry name" value="HEX_bac_N"/>
</dbReference>